<evidence type="ECO:0000313" key="2">
    <source>
        <dbReference type="EMBL" id="VTR93420.1"/>
    </source>
</evidence>
<feature type="region of interest" description="Disordered" evidence="1">
    <location>
        <begin position="31"/>
        <end position="97"/>
    </location>
</feature>
<keyword evidence="3" id="KW-1185">Reference proteome</keyword>
<accession>A0A6P2D1Z6</accession>
<name>A0A6P2D1Z6_9BACT</name>
<proteinExistence type="predicted"/>
<dbReference type="AlphaFoldDB" id="A0A6P2D1Z6"/>
<dbReference type="RefSeq" id="WP_162668152.1">
    <property type="nucleotide sequence ID" value="NZ_LR593886.1"/>
</dbReference>
<feature type="compositionally biased region" description="Basic and acidic residues" evidence="1">
    <location>
        <begin position="82"/>
        <end position="97"/>
    </location>
</feature>
<reference evidence="2 3" key="1">
    <citation type="submission" date="2019-05" db="EMBL/GenBank/DDBJ databases">
        <authorList>
            <consortium name="Science for Life Laboratories"/>
        </authorList>
    </citation>
    <scope>NUCLEOTIDE SEQUENCE [LARGE SCALE GENOMIC DNA]</scope>
    <source>
        <strain evidence="2">Soil9</strain>
    </source>
</reference>
<gene>
    <name evidence="2" type="ORF">SOIL9_42940</name>
</gene>
<dbReference type="Proteomes" id="UP000464178">
    <property type="component" value="Chromosome"/>
</dbReference>
<evidence type="ECO:0000256" key="1">
    <source>
        <dbReference type="SAM" id="MobiDB-lite"/>
    </source>
</evidence>
<dbReference type="EMBL" id="LR593886">
    <property type="protein sequence ID" value="VTR93420.1"/>
    <property type="molecule type" value="Genomic_DNA"/>
</dbReference>
<evidence type="ECO:0000313" key="3">
    <source>
        <dbReference type="Proteomes" id="UP000464178"/>
    </source>
</evidence>
<sequence length="97" mass="9990">MAKIGASHAAAMGRLGLAELRNAFNPSVQSVADRDGGLYGSATPQEITAARDDGPGPGSMTLAELRAAARDQARAAGPDTSKNSDRDDSGPDRSHER</sequence>
<dbReference type="KEGG" id="gms:SOIL9_42940"/>
<protein>
    <submittedName>
        <fullName evidence="2">Uncharacterized protein</fullName>
    </submittedName>
</protein>
<organism evidence="2 3">
    <name type="scientific">Gemmata massiliana</name>
    <dbReference type="NCBI Taxonomy" id="1210884"/>
    <lineage>
        <taxon>Bacteria</taxon>
        <taxon>Pseudomonadati</taxon>
        <taxon>Planctomycetota</taxon>
        <taxon>Planctomycetia</taxon>
        <taxon>Gemmatales</taxon>
        <taxon>Gemmataceae</taxon>
        <taxon>Gemmata</taxon>
    </lineage>
</organism>